<feature type="transmembrane region" description="Helical" evidence="8">
    <location>
        <begin position="348"/>
        <end position="368"/>
    </location>
</feature>
<dbReference type="PANTHER" id="PTHR23502:SF51">
    <property type="entry name" value="QUINIDINE RESISTANCE PROTEIN 1-RELATED"/>
    <property type="match status" value="1"/>
</dbReference>
<feature type="compositionally biased region" description="Basic and acidic residues" evidence="7">
    <location>
        <begin position="1"/>
        <end position="10"/>
    </location>
</feature>
<evidence type="ECO:0000256" key="4">
    <source>
        <dbReference type="ARBA" id="ARBA00022989"/>
    </source>
</evidence>
<feature type="transmembrane region" description="Helical" evidence="8">
    <location>
        <begin position="184"/>
        <end position="207"/>
    </location>
</feature>
<feature type="region of interest" description="Disordered" evidence="7">
    <location>
        <begin position="1"/>
        <end position="68"/>
    </location>
</feature>
<dbReference type="InterPro" id="IPR001958">
    <property type="entry name" value="Tet-R_TetA/multi-R_MdtG-like"/>
</dbReference>
<keyword evidence="11" id="KW-1185">Reference proteome</keyword>
<dbReference type="PANTHER" id="PTHR23502">
    <property type="entry name" value="MAJOR FACILITATOR SUPERFAMILY"/>
    <property type="match status" value="1"/>
</dbReference>
<evidence type="ECO:0000256" key="6">
    <source>
        <dbReference type="SAM" id="Coils"/>
    </source>
</evidence>
<dbReference type="InterPro" id="IPR036259">
    <property type="entry name" value="MFS_trans_sf"/>
</dbReference>
<dbReference type="EMBL" id="LKEA01000014">
    <property type="protein sequence ID" value="ROW04570.1"/>
    <property type="molecule type" value="Genomic_DNA"/>
</dbReference>
<reference evidence="10 11" key="1">
    <citation type="submission" date="2015-09" db="EMBL/GenBank/DDBJ databases">
        <title>Host preference determinants of Valsa canker pathogens revealed by comparative genomics.</title>
        <authorList>
            <person name="Yin Z."/>
            <person name="Huang L."/>
        </authorList>
    </citation>
    <scope>NUCLEOTIDE SEQUENCE [LARGE SCALE GENOMIC DNA]</scope>
    <source>
        <strain evidence="10 11">03-1</strain>
    </source>
</reference>
<feature type="coiled-coil region" evidence="6">
    <location>
        <begin position="561"/>
        <end position="590"/>
    </location>
</feature>
<dbReference type="InterPro" id="IPR020846">
    <property type="entry name" value="MFS_dom"/>
</dbReference>
<sequence length="596" mass="64892">MEFHDPEKDTSLVTQTIPGAVDSQAIAGQGPSAEHVHSSDDGPTDAEQSTEDAAPDTEPDPEALTRASSGPVYSAFSPGMKKWIITVVTFTSFISPMTAGPDCVPNVVSQNIYFPALNPIANDLGVSVSLINLTLTTYMIFQGIAPTLFGDFGDMAGRRPAFIIAVLIYIVANLGLALQDNYAALMVLRMVQSGGSSGTLALGYAVVADIATSSERGKYMGVVGAGINVGPSLSPVLGGILSQYLGWRAVFWFCFIFSVAVLIPYALTVPETCRPIVGNGSIKPTDWKNMTVIDSVRRKLARRKQRKNGEPTVSQQGQTDGTGEILPKPKLRFPNPLRALAIACDKGVGLIIFYNSLLYLVFIITVATLSTQFKNIYHYNELQIGLCYLPYGAGCLGAAIGQGYMLDWNYRRVARNIGFSIDKKRGDDLSTFPIEKARIQPLYCFVSVGLVAMILYGWILQMRTSVAAPLCLHFVIGLCITGSFGILNTLIVDLSPESPATAVAANNFVRCELGAAATAVIELMIGAMGTGWCFTFFALLAVVFMPVLWVETKYGIQWREEKKVKRELKKVEKERRVVEKREMRERKESERVRSGG</sequence>
<evidence type="ECO:0000256" key="8">
    <source>
        <dbReference type="SAM" id="Phobius"/>
    </source>
</evidence>
<dbReference type="GO" id="GO:0005886">
    <property type="term" value="C:plasma membrane"/>
    <property type="evidence" value="ECO:0007669"/>
    <property type="project" value="TreeGrafter"/>
</dbReference>
<evidence type="ECO:0000256" key="1">
    <source>
        <dbReference type="ARBA" id="ARBA00004141"/>
    </source>
</evidence>
<evidence type="ECO:0000256" key="2">
    <source>
        <dbReference type="ARBA" id="ARBA00022448"/>
    </source>
</evidence>
<comment type="caution">
    <text evidence="10">The sequence shown here is derived from an EMBL/GenBank/DDBJ whole genome shotgun (WGS) entry which is preliminary data.</text>
</comment>
<dbReference type="Proteomes" id="UP000283895">
    <property type="component" value="Unassembled WGS sequence"/>
</dbReference>
<feature type="transmembrane region" description="Helical" evidence="8">
    <location>
        <begin position="120"/>
        <end position="141"/>
    </location>
</feature>
<protein>
    <recommendedName>
        <fullName evidence="9">Major facilitator superfamily (MFS) profile domain-containing protein</fullName>
    </recommendedName>
</protein>
<feature type="compositionally biased region" description="Polar residues" evidence="7">
    <location>
        <begin position="311"/>
        <end position="321"/>
    </location>
</feature>
<evidence type="ECO:0000256" key="5">
    <source>
        <dbReference type="ARBA" id="ARBA00023136"/>
    </source>
</evidence>
<evidence type="ECO:0000256" key="7">
    <source>
        <dbReference type="SAM" id="MobiDB-lite"/>
    </source>
</evidence>
<feature type="compositionally biased region" description="Acidic residues" evidence="7">
    <location>
        <begin position="42"/>
        <end position="61"/>
    </location>
</feature>
<evidence type="ECO:0000259" key="9">
    <source>
        <dbReference type="PROSITE" id="PS50850"/>
    </source>
</evidence>
<dbReference type="PROSITE" id="PS50850">
    <property type="entry name" value="MFS"/>
    <property type="match status" value="1"/>
</dbReference>
<accession>A0A423WM57</accession>
<organism evidence="10 11">
    <name type="scientific">Cytospora schulzeri</name>
    <dbReference type="NCBI Taxonomy" id="448051"/>
    <lineage>
        <taxon>Eukaryota</taxon>
        <taxon>Fungi</taxon>
        <taxon>Dikarya</taxon>
        <taxon>Ascomycota</taxon>
        <taxon>Pezizomycotina</taxon>
        <taxon>Sordariomycetes</taxon>
        <taxon>Sordariomycetidae</taxon>
        <taxon>Diaporthales</taxon>
        <taxon>Cytosporaceae</taxon>
        <taxon>Cytospora</taxon>
    </lineage>
</organism>
<keyword evidence="4 8" id="KW-1133">Transmembrane helix</keyword>
<feature type="transmembrane region" description="Helical" evidence="8">
    <location>
        <begin position="161"/>
        <end position="178"/>
    </location>
</feature>
<feature type="transmembrane region" description="Helical" evidence="8">
    <location>
        <begin position="388"/>
        <end position="406"/>
    </location>
</feature>
<proteinExistence type="predicted"/>
<keyword evidence="6" id="KW-0175">Coiled coil</keyword>
<feature type="transmembrane region" description="Helical" evidence="8">
    <location>
        <begin position="442"/>
        <end position="460"/>
    </location>
</feature>
<dbReference type="SUPFAM" id="SSF103473">
    <property type="entry name" value="MFS general substrate transporter"/>
    <property type="match status" value="1"/>
</dbReference>
<evidence type="ECO:0000256" key="3">
    <source>
        <dbReference type="ARBA" id="ARBA00022692"/>
    </source>
</evidence>
<dbReference type="OrthoDB" id="440553at2759"/>
<dbReference type="PRINTS" id="PR01035">
    <property type="entry name" value="TCRTETA"/>
</dbReference>
<dbReference type="Pfam" id="PF07690">
    <property type="entry name" value="MFS_1"/>
    <property type="match status" value="1"/>
</dbReference>
<comment type="subcellular location">
    <subcellularLocation>
        <location evidence="1">Membrane</location>
        <topology evidence="1">Multi-pass membrane protein</topology>
    </subcellularLocation>
</comment>
<keyword evidence="3 8" id="KW-0812">Transmembrane</keyword>
<feature type="domain" description="Major facilitator superfamily (MFS) profile" evidence="9">
    <location>
        <begin position="84"/>
        <end position="553"/>
    </location>
</feature>
<feature type="region of interest" description="Disordered" evidence="7">
    <location>
        <begin position="301"/>
        <end position="328"/>
    </location>
</feature>
<dbReference type="Gene3D" id="1.20.1250.20">
    <property type="entry name" value="MFS general substrate transporter like domains"/>
    <property type="match status" value="1"/>
</dbReference>
<feature type="transmembrane region" description="Helical" evidence="8">
    <location>
        <begin position="247"/>
        <end position="267"/>
    </location>
</feature>
<evidence type="ECO:0000313" key="10">
    <source>
        <dbReference type="EMBL" id="ROW04570.1"/>
    </source>
</evidence>
<dbReference type="AlphaFoldDB" id="A0A423WM57"/>
<name>A0A423WM57_9PEZI</name>
<feature type="transmembrane region" description="Helical" evidence="8">
    <location>
        <begin position="534"/>
        <end position="556"/>
    </location>
</feature>
<gene>
    <name evidence="10" type="ORF">VMCG_05107</name>
</gene>
<evidence type="ECO:0000313" key="11">
    <source>
        <dbReference type="Proteomes" id="UP000283895"/>
    </source>
</evidence>
<keyword evidence="2" id="KW-0813">Transport</keyword>
<feature type="transmembrane region" description="Helical" evidence="8">
    <location>
        <begin position="219"/>
        <end position="241"/>
    </location>
</feature>
<dbReference type="FunFam" id="1.20.1720.10:FF:000009">
    <property type="entry name" value="MFS multidrug transporter"/>
    <property type="match status" value="1"/>
</dbReference>
<feature type="transmembrane region" description="Helical" evidence="8">
    <location>
        <begin position="466"/>
        <end position="487"/>
    </location>
</feature>
<keyword evidence="5 8" id="KW-0472">Membrane</keyword>
<dbReference type="STRING" id="356882.A0A423WM57"/>
<dbReference type="GO" id="GO:0022857">
    <property type="term" value="F:transmembrane transporter activity"/>
    <property type="evidence" value="ECO:0007669"/>
    <property type="project" value="InterPro"/>
</dbReference>
<dbReference type="InterPro" id="IPR011701">
    <property type="entry name" value="MFS"/>
</dbReference>